<feature type="repeat" description="PPR" evidence="4">
    <location>
        <begin position="372"/>
        <end position="406"/>
    </location>
</feature>
<evidence type="ECO:0000313" key="5">
    <source>
        <dbReference type="EMBL" id="KAF8673131.1"/>
    </source>
</evidence>
<feature type="repeat" description="PPR" evidence="4">
    <location>
        <begin position="337"/>
        <end position="371"/>
    </location>
</feature>
<feature type="repeat" description="PPR" evidence="4">
    <location>
        <begin position="227"/>
        <end position="261"/>
    </location>
</feature>
<feature type="repeat" description="PPR" evidence="4">
    <location>
        <begin position="107"/>
        <end position="141"/>
    </location>
</feature>
<dbReference type="OrthoDB" id="185373at2759"/>
<sequence>MSSLSRLPAAFTAAAAASAPSPRASNLALAAATERVRAVAFGPGDARQLLDELRRRGTRVHERALNDFLAALARAPPSATCNDGPALAVTFFNIMSRDAGKRVMPPSVCTYSILMDCCTRAQLPDLALAFFGQLLRIGLGADEITFNNLLKSLCKAKRTEEALDVVLHRMPELSCVPNVISYNILLKRFCDNRNSGQACELLRRMIEKAAGCSPDVVSYNTQGIQPDLATYNSIIDALCKARAMDKAEAVLSQMADKGVRPNSWTYNSLIHGYSSRGKWKDVVRVFKDMTRRGFLPDIVTWNTCTYNMVLSGLCKNNCSDEAIALFKKVQTTNVKIDIITINVMIAVMFKTRRIEEAKNLFASIAANGPVPSIETYHIMMTNLLKEGLLEEADGMFSSMENACCHPDSRLLNHVVRSLLGKRQVVRAGTYLSKIDEMDFKLEDSTIMLLVDLLSSRGTCREQISFLPRKYQFLSKYSEC</sequence>
<dbReference type="Pfam" id="PF01535">
    <property type="entry name" value="PPR"/>
    <property type="match status" value="2"/>
</dbReference>
<evidence type="ECO:0000256" key="2">
    <source>
        <dbReference type="ARBA" id="ARBA00022737"/>
    </source>
</evidence>
<dbReference type="AlphaFoldDB" id="A0A835AUG6"/>
<gene>
    <name evidence="5" type="ORF">HU200_048678</name>
</gene>
<evidence type="ECO:0008006" key="7">
    <source>
        <dbReference type="Google" id="ProtNLM"/>
    </source>
</evidence>
<feature type="repeat" description="PPR" evidence="4">
    <location>
        <begin position="142"/>
        <end position="177"/>
    </location>
</feature>
<comment type="caution">
    <text evidence="5">The sequence shown here is derived from an EMBL/GenBank/DDBJ whole genome shotgun (WGS) entry which is preliminary data.</text>
</comment>
<dbReference type="InterPro" id="IPR002885">
    <property type="entry name" value="PPR_rpt"/>
</dbReference>
<feature type="repeat" description="PPR" evidence="4">
    <location>
        <begin position="262"/>
        <end position="296"/>
    </location>
</feature>
<keyword evidence="6" id="KW-1185">Reference proteome</keyword>
<dbReference type="Pfam" id="PF13041">
    <property type="entry name" value="PPR_2"/>
    <property type="match status" value="3"/>
</dbReference>
<evidence type="ECO:0000256" key="4">
    <source>
        <dbReference type="PROSITE-ProRule" id="PRU00708"/>
    </source>
</evidence>
<dbReference type="InterPro" id="IPR011990">
    <property type="entry name" value="TPR-like_helical_dom_sf"/>
</dbReference>
<dbReference type="NCBIfam" id="TIGR00756">
    <property type="entry name" value="PPR"/>
    <property type="match status" value="7"/>
</dbReference>
<dbReference type="PANTHER" id="PTHR47936">
    <property type="entry name" value="PPR_LONG DOMAIN-CONTAINING PROTEIN"/>
    <property type="match status" value="1"/>
</dbReference>
<evidence type="ECO:0000256" key="1">
    <source>
        <dbReference type="ARBA" id="ARBA00007626"/>
    </source>
</evidence>
<organism evidence="5 6">
    <name type="scientific">Digitaria exilis</name>
    <dbReference type="NCBI Taxonomy" id="1010633"/>
    <lineage>
        <taxon>Eukaryota</taxon>
        <taxon>Viridiplantae</taxon>
        <taxon>Streptophyta</taxon>
        <taxon>Embryophyta</taxon>
        <taxon>Tracheophyta</taxon>
        <taxon>Spermatophyta</taxon>
        <taxon>Magnoliopsida</taxon>
        <taxon>Liliopsida</taxon>
        <taxon>Poales</taxon>
        <taxon>Poaceae</taxon>
        <taxon>PACMAD clade</taxon>
        <taxon>Panicoideae</taxon>
        <taxon>Panicodae</taxon>
        <taxon>Paniceae</taxon>
        <taxon>Anthephorinae</taxon>
        <taxon>Digitaria</taxon>
    </lineage>
</organism>
<keyword evidence="3" id="KW-0809">Transit peptide</keyword>
<name>A0A835AUG6_9POAL</name>
<dbReference type="Gene3D" id="1.25.40.10">
    <property type="entry name" value="Tetratricopeptide repeat domain"/>
    <property type="match status" value="4"/>
</dbReference>
<accession>A0A835AUG6</accession>
<evidence type="ECO:0000313" key="6">
    <source>
        <dbReference type="Proteomes" id="UP000636709"/>
    </source>
</evidence>
<dbReference type="EMBL" id="JACEFO010002208">
    <property type="protein sequence ID" value="KAF8673131.1"/>
    <property type="molecule type" value="Genomic_DNA"/>
</dbReference>
<keyword evidence="2" id="KW-0677">Repeat</keyword>
<proteinExistence type="inferred from homology"/>
<comment type="similarity">
    <text evidence="1">Belongs to the PPR family. P subfamily.</text>
</comment>
<reference evidence="5" key="1">
    <citation type="submission" date="2020-07" db="EMBL/GenBank/DDBJ databases">
        <title>Genome sequence and genetic diversity analysis of an under-domesticated orphan crop, white fonio (Digitaria exilis).</title>
        <authorList>
            <person name="Bennetzen J.L."/>
            <person name="Chen S."/>
            <person name="Ma X."/>
            <person name="Wang X."/>
            <person name="Yssel A.E.J."/>
            <person name="Chaluvadi S.R."/>
            <person name="Johnson M."/>
            <person name="Gangashetty P."/>
            <person name="Hamidou F."/>
            <person name="Sanogo M.D."/>
            <person name="Zwaenepoel A."/>
            <person name="Wallace J."/>
            <person name="Van De Peer Y."/>
            <person name="Van Deynze A."/>
        </authorList>
    </citation>
    <scope>NUCLEOTIDE SEQUENCE</scope>
    <source>
        <tissue evidence="5">Leaves</tissue>
    </source>
</reference>
<feature type="repeat" description="PPR" evidence="4">
    <location>
        <begin position="178"/>
        <end position="208"/>
    </location>
</feature>
<dbReference type="PROSITE" id="PS51375">
    <property type="entry name" value="PPR"/>
    <property type="match status" value="8"/>
</dbReference>
<feature type="repeat" description="PPR" evidence="4">
    <location>
        <begin position="302"/>
        <end position="336"/>
    </location>
</feature>
<protein>
    <recommendedName>
        <fullName evidence="7">Pentatricopeptide repeat-containing protein</fullName>
    </recommendedName>
</protein>
<evidence type="ECO:0000256" key="3">
    <source>
        <dbReference type="ARBA" id="ARBA00022946"/>
    </source>
</evidence>
<dbReference type="PANTHER" id="PTHR47936:SF1">
    <property type="entry name" value="PENTATRICOPEPTIDE REPEAT-CONTAINING PROTEIN GUN1, CHLOROPLASTIC"/>
    <property type="match status" value="1"/>
</dbReference>
<dbReference type="Proteomes" id="UP000636709">
    <property type="component" value="Unassembled WGS sequence"/>
</dbReference>